<protein>
    <submittedName>
        <fullName evidence="1">DUF885 domain-containing protein</fullName>
    </submittedName>
</protein>
<sequence>MIEPEVRDYLLLGLRIGRHVEGYVDCWFGDAEVARRAETEPLPAPAQLAADAEDITRRVADSDLGPARQRFLLAQLTAMRCTSRLLAGESTAFLDEVQAYFGVEIAPGDTDSYAQAHGEIAELLPGKGDLRGRLELFHEQNTIPAARLRAAVQAVSDELRPIVRSTYGLPEREHVQYEVVRDKPWNAFNRYHGDFRSTVTLNAEAGRNLAALPLLATHESYPGHHAEHCLKEAVLVRERGQAEHTISLVNTPQCLLAEGAAERALWASLGNGWGGWTERALAEQGVRIDGELLERVLRPWSLLLPVRQDAAIMLHDRGADPEDVAEYIGRWLLLPEERARQMLRFLTDPLWRAYTVSYIEGARLVSRWLGPHDDGEVVTGRFRRLLTEPLLPSELAIP</sequence>
<reference evidence="1 2" key="1">
    <citation type="submission" date="2023-11" db="EMBL/GenBank/DDBJ databases">
        <title>Lentzea sokolovensis, sp. nov., Lentzea kristufkii, sp. nov., and Lentzea miocenensis, sp. nov., rare actinobacteria from Sokolov Coal Basin, Miocene lacustrine sediment, Czech Republic.</title>
        <authorList>
            <person name="Lara A."/>
            <person name="Kotroba L."/>
            <person name="Nouioui I."/>
            <person name="Neumann-Schaal M."/>
            <person name="Mast Y."/>
            <person name="Chronakova A."/>
        </authorList>
    </citation>
    <scope>NUCLEOTIDE SEQUENCE [LARGE SCALE GENOMIC DNA]</scope>
    <source>
        <strain evidence="1 2">BCCO 10_0856</strain>
    </source>
</reference>
<gene>
    <name evidence="1" type="ORF">SK803_28350</name>
</gene>
<dbReference type="Proteomes" id="UP001285521">
    <property type="component" value="Unassembled WGS sequence"/>
</dbReference>
<keyword evidence="2" id="KW-1185">Reference proteome</keyword>
<comment type="caution">
    <text evidence="1">The sequence shown here is derived from an EMBL/GenBank/DDBJ whole genome shotgun (WGS) entry which is preliminary data.</text>
</comment>
<evidence type="ECO:0000313" key="1">
    <source>
        <dbReference type="EMBL" id="MDX8034148.1"/>
    </source>
</evidence>
<proteinExistence type="predicted"/>
<dbReference type="EMBL" id="JAXAVW010000025">
    <property type="protein sequence ID" value="MDX8034148.1"/>
    <property type="molecule type" value="Genomic_DNA"/>
</dbReference>
<organism evidence="1 2">
    <name type="scientific">Lentzea miocenica</name>
    <dbReference type="NCBI Taxonomy" id="3095431"/>
    <lineage>
        <taxon>Bacteria</taxon>
        <taxon>Bacillati</taxon>
        <taxon>Actinomycetota</taxon>
        <taxon>Actinomycetes</taxon>
        <taxon>Pseudonocardiales</taxon>
        <taxon>Pseudonocardiaceae</taxon>
        <taxon>Lentzea</taxon>
    </lineage>
</organism>
<name>A0ABU4T885_9PSEU</name>
<evidence type="ECO:0000313" key="2">
    <source>
        <dbReference type="Proteomes" id="UP001285521"/>
    </source>
</evidence>
<accession>A0ABU4T885</accession>
<dbReference type="RefSeq" id="WP_319969173.1">
    <property type="nucleotide sequence ID" value="NZ_JAXAVW010000025.1"/>
</dbReference>